<dbReference type="EMBL" id="AP024714">
    <property type="protein sequence ID" value="BCX81063.1"/>
    <property type="molecule type" value="Genomic_DNA"/>
</dbReference>
<gene>
    <name evidence="3" type="primary">yacG</name>
    <name evidence="5" type="ORF">MIT9_P0641</name>
</gene>
<feature type="region of interest" description="Disordered" evidence="4">
    <location>
        <begin position="39"/>
        <end position="61"/>
    </location>
</feature>
<reference evidence="6" key="1">
    <citation type="journal article" date="2024" name="Int. J. Syst. Evol. Microbiol.">
        <title>Methylomarinovum tepidoasis sp. nov., a moderately thermophilic methanotroph of the family Methylothermaceae isolated from a deep-sea hydrothermal field.</title>
        <authorList>
            <person name="Hirayama H."/>
            <person name="Takaki Y."/>
            <person name="Abe M."/>
            <person name="Miyazaki M."/>
            <person name="Uematsu K."/>
            <person name="Matsui Y."/>
            <person name="Takai K."/>
        </authorList>
    </citation>
    <scope>NUCLEOTIDE SEQUENCE [LARGE SCALE GENOMIC DNA]</scope>
    <source>
        <strain evidence="6">IT-9</strain>
    </source>
</reference>
<name>A0AAU9BQP5_9GAMM</name>
<dbReference type="PANTHER" id="PTHR36150">
    <property type="entry name" value="DNA GYRASE INHIBITOR YACG"/>
    <property type="match status" value="1"/>
</dbReference>
<organism evidence="5 6">
    <name type="scientific">Methylomarinovum caldicuralii</name>
    <dbReference type="NCBI Taxonomy" id="438856"/>
    <lineage>
        <taxon>Bacteria</taxon>
        <taxon>Pseudomonadati</taxon>
        <taxon>Pseudomonadota</taxon>
        <taxon>Gammaproteobacteria</taxon>
        <taxon>Methylococcales</taxon>
        <taxon>Methylothermaceae</taxon>
        <taxon>Methylomarinovum</taxon>
    </lineage>
</organism>
<dbReference type="AlphaFoldDB" id="A0AAU9BQP5"/>
<dbReference type="KEGG" id="mcau:MIT9_P0641"/>
<evidence type="ECO:0000256" key="2">
    <source>
        <dbReference type="ARBA" id="ARBA00022833"/>
    </source>
</evidence>
<protein>
    <recommendedName>
        <fullName evidence="3">DNA gyrase inhibitor YacG</fullName>
    </recommendedName>
</protein>
<dbReference type="PANTHER" id="PTHR36150:SF1">
    <property type="entry name" value="DNA GYRASE INHIBITOR YACG"/>
    <property type="match status" value="1"/>
</dbReference>
<evidence type="ECO:0000256" key="1">
    <source>
        <dbReference type="ARBA" id="ARBA00022723"/>
    </source>
</evidence>
<dbReference type="GO" id="GO:0008270">
    <property type="term" value="F:zinc ion binding"/>
    <property type="evidence" value="ECO:0007669"/>
    <property type="project" value="UniProtKB-UniRule"/>
</dbReference>
<comment type="subunit">
    <text evidence="3">Interacts with GyrB.</text>
</comment>
<evidence type="ECO:0000256" key="4">
    <source>
        <dbReference type="SAM" id="MobiDB-lite"/>
    </source>
</evidence>
<comment type="function">
    <text evidence="3">Inhibits all the catalytic activities of DNA gyrase by preventing its interaction with DNA. Acts by binding directly to the C-terminal domain of GyrB, which probably disrupts DNA binding by the gyrase.</text>
</comment>
<dbReference type="SUPFAM" id="SSF57716">
    <property type="entry name" value="Glucocorticoid receptor-like (DNA-binding domain)"/>
    <property type="match status" value="1"/>
</dbReference>
<comment type="similarity">
    <text evidence="3">Belongs to the DNA gyrase inhibitor YacG family.</text>
</comment>
<feature type="binding site" evidence="3">
    <location>
        <position position="24"/>
    </location>
    <ligand>
        <name>Zn(2+)</name>
        <dbReference type="ChEBI" id="CHEBI:29105"/>
    </ligand>
</feature>
<dbReference type="HAMAP" id="MF_00649">
    <property type="entry name" value="DNA_gyrase_inhibitor_YacG"/>
    <property type="match status" value="1"/>
</dbReference>
<dbReference type="RefSeq" id="WP_317706002.1">
    <property type="nucleotide sequence ID" value="NZ_AP024714.1"/>
</dbReference>
<dbReference type="Pfam" id="PF03884">
    <property type="entry name" value="YacG"/>
    <property type="match status" value="1"/>
</dbReference>
<dbReference type="GO" id="GO:0006355">
    <property type="term" value="P:regulation of DNA-templated transcription"/>
    <property type="evidence" value="ECO:0007669"/>
    <property type="project" value="InterPro"/>
</dbReference>
<keyword evidence="1 3" id="KW-0479">Metal-binding</keyword>
<comment type="cofactor">
    <cofactor evidence="3">
        <name>Zn(2+)</name>
        <dbReference type="ChEBI" id="CHEBI:29105"/>
    </cofactor>
    <text evidence="3">Binds 1 zinc ion.</text>
</comment>
<dbReference type="Proteomes" id="UP001321825">
    <property type="component" value="Chromosome"/>
</dbReference>
<feature type="binding site" evidence="3">
    <location>
        <position position="8"/>
    </location>
    <ligand>
        <name>Zn(2+)</name>
        <dbReference type="ChEBI" id="CHEBI:29105"/>
    </ligand>
</feature>
<feature type="binding site" evidence="3">
    <location>
        <position position="28"/>
    </location>
    <ligand>
        <name>Zn(2+)</name>
        <dbReference type="ChEBI" id="CHEBI:29105"/>
    </ligand>
</feature>
<dbReference type="InterPro" id="IPR005584">
    <property type="entry name" value="DNA_gyrase_inhibitor_YacG"/>
</dbReference>
<feature type="binding site" evidence="3">
    <location>
        <position position="5"/>
    </location>
    <ligand>
        <name>Zn(2+)</name>
        <dbReference type="ChEBI" id="CHEBI:29105"/>
    </ligand>
</feature>
<dbReference type="GO" id="GO:0008657">
    <property type="term" value="F:DNA topoisomerase type II (double strand cut, ATP-hydrolyzing) inhibitor activity"/>
    <property type="evidence" value="ECO:0007669"/>
    <property type="project" value="UniProtKB-UniRule"/>
</dbReference>
<accession>A0AAU9BQP5</accession>
<dbReference type="Gene3D" id="3.30.50.10">
    <property type="entry name" value="Erythroid Transcription Factor GATA-1, subunit A"/>
    <property type="match status" value="1"/>
</dbReference>
<evidence type="ECO:0000313" key="6">
    <source>
        <dbReference type="Proteomes" id="UP001321825"/>
    </source>
</evidence>
<proteinExistence type="inferred from homology"/>
<dbReference type="NCBIfam" id="NF001638">
    <property type="entry name" value="PRK00418.1"/>
    <property type="match status" value="1"/>
</dbReference>
<sequence length="61" mass="7156">MQVPCPICRKPVEWRRDNPYRPFCSRRCKLIDLGEWATEKRYIPGPPAEDGQPSPPEDFEP</sequence>
<evidence type="ECO:0000256" key="3">
    <source>
        <dbReference type="HAMAP-Rule" id="MF_00649"/>
    </source>
</evidence>
<keyword evidence="2 3" id="KW-0862">Zinc</keyword>
<evidence type="ECO:0000313" key="5">
    <source>
        <dbReference type="EMBL" id="BCX81063.1"/>
    </source>
</evidence>
<dbReference type="InterPro" id="IPR013088">
    <property type="entry name" value="Znf_NHR/GATA"/>
</dbReference>
<keyword evidence="6" id="KW-1185">Reference proteome</keyword>